<gene>
    <name evidence="2" type="ORF">DF017_12130</name>
</gene>
<keyword evidence="3" id="KW-1185">Reference proteome</keyword>
<feature type="transmembrane region" description="Helical" evidence="1">
    <location>
        <begin position="150"/>
        <end position="168"/>
    </location>
</feature>
<reference evidence="2 3" key="1">
    <citation type="submission" date="2018-08" db="EMBL/GenBank/DDBJ databases">
        <title>Comparative analysis of Burkholderia isolates from Puerto Rico.</title>
        <authorList>
            <person name="Hall C."/>
            <person name="Sahl J."/>
            <person name="Wagner D."/>
        </authorList>
    </citation>
    <scope>NUCLEOTIDE SEQUENCE [LARGE SCALE GENOMIC DNA]</scope>
    <source>
        <strain evidence="2 3">Bp8966</strain>
    </source>
</reference>
<feature type="transmembrane region" description="Helical" evidence="1">
    <location>
        <begin position="48"/>
        <end position="65"/>
    </location>
</feature>
<dbReference type="Proteomes" id="UP000281098">
    <property type="component" value="Unassembled WGS sequence"/>
</dbReference>
<comment type="caution">
    <text evidence="2">The sequence shown here is derived from an EMBL/GenBank/DDBJ whole genome shotgun (WGS) entry which is preliminary data.</text>
</comment>
<protein>
    <submittedName>
        <fullName evidence="2">Uncharacterized protein</fullName>
    </submittedName>
</protein>
<keyword evidence="1" id="KW-1133">Transmembrane helix</keyword>
<accession>A0ABX9YT30</accession>
<proteinExistence type="predicted"/>
<feature type="transmembrane region" description="Helical" evidence="1">
    <location>
        <begin position="126"/>
        <end position="144"/>
    </location>
</feature>
<feature type="transmembrane region" description="Helical" evidence="1">
    <location>
        <begin position="12"/>
        <end position="41"/>
    </location>
</feature>
<organism evidence="2 3">
    <name type="scientific">Burkholderia stagnalis</name>
    <dbReference type="NCBI Taxonomy" id="1503054"/>
    <lineage>
        <taxon>Bacteria</taxon>
        <taxon>Pseudomonadati</taxon>
        <taxon>Pseudomonadota</taxon>
        <taxon>Betaproteobacteria</taxon>
        <taxon>Burkholderiales</taxon>
        <taxon>Burkholderiaceae</taxon>
        <taxon>Burkholderia</taxon>
        <taxon>Burkholderia cepacia complex</taxon>
    </lineage>
</organism>
<evidence type="ECO:0000313" key="3">
    <source>
        <dbReference type="Proteomes" id="UP000281098"/>
    </source>
</evidence>
<keyword evidence="1" id="KW-0812">Transmembrane</keyword>
<name>A0ABX9YT30_9BURK</name>
<sequence length="176" mass="18461">MLEIGIIPATLIAGAAAVWLGVPSLVVLVVCALTIAIAALAVSGDSRTYEIACALIGATLLKVFVFENPLVPYILHVNASALSSFSDWLIGGIAAISIPLSGWYGIYRPLNRRTRLNLFGGSARKLLVSFAAWLAVSGALYAHFGGRDLVAALVAVAALALFIMSFRVRSETETSA</sequence>
<dbReference type="EMBL" id="QTPM01000012">
    <property type="protein sequence ID" value="RQY93782.1"/>
    <property type="molecule type" value="Genomic_DNA"/>
</dbReference>
<dbReference type="RefSeq" id="WP_124759553.1">
    <property type="nucleotide sequence ID" value="NZ_QTPM01000012.1"/>
</dbReference>
<evidence type="ECO:0000256" key="1">
    <source>
        <dbReference type="SAM" id="Phobius"/>
    </source>
</evidence>
<keyword evidence="1" id="KW-0472">Membrane</keyword>
<evidence type="ECO:0000313" key="2">
    <source>
        <dbReference type="EMBL" id="RQY93782.1"/>
    </source>
</evidence>
<feature type="transmembrane region" description="Helical" evidence="1">
    <location>
        <begin position="85"/>
        <end position="106"/>
    </location>
</feature>